<comment type="caution">
    <text evidence="1">The sequence shown here is derived from an EMBL/GenBank/DDBJ whole genome shotgun (WGS) entry which is preliminary data.</text>
</comment>
<sequence>MNFMPLPDRDPTPRERAYLTALEAGELRPSISGQAGHMCRKFGWCEAVFQLPDGSRKTRSELPSQMDSIAVIKAGYRAIGYCLTPRGRAALAKPAANK</sequence>
<name>A0A2S9QEU7_9HYPH</name>
<evidence type="ECO:0000313" key="1">
    <source>
        <dbReference type="EMBL" id="PRH87888.1"/>
    </source>
</evidence>
<dbReference type="EMBL" id="PUEJ01000003">
    <property type="protein sequence ID" value="PRH87888.1"/>
    <property type="molecule type" value="Genomic_DNA"/>
</dbReference>
<protein>
    <submittedName>
        <fullName evidence="1">Uncharacterized protein</fullName>
    </submittedName>
</protein>
<keyword evidence="2" id="KW-1185">Reference proteome</keyword>
<gene>
    <name evidence="1" type="ORF">C5L14_08230</name>
</gene>
<accession>A0A2S9QEU7</accession>
<dbReference type="RefSeq" id="WP_105861556.1">
    <property type="nucleotide sequence ID" value="NZ_PUEJ01000003.1"/>
</dbReference>
<dbReference type="Proteomes" id="UP000237682">
    <property type="component" value="Unassembled WGS sequence"/>
</dbReference>
<organism evidence="1 2">
    <name type="scientific">Labrys okinawensis</name>
    <dbReference type="NCBI Taxonomy" id="346911"/>
    <lineage>
        <taxon>Bacteria</taxon>
        <taxon>Pseudomonadati</taxon>
        <taxon>Pseudomonadota</taxon>
        <taxon>Alphaproteobacteria</taxon>
        <taxon>Hyphomicrobiales</taxon>
        <taxon>Xanthobacteraceae</taxon>
        <taxon>Labrys</taxon>
    </lineage>
</organism>
<dbReference type="OrthoDB" id="8447476at2"/>
<proteinExistence type="predicted"/>
<dbReference type="AlphaFoldDB" id="A0A2S9QEU7"/>
<evidence type="ECO:0000313" key="2">
    <source>
        <dbReference type="Proteomes" id="UP000237682"/>
    </source>
</evidence>
<reference evidence="1 2" key="1">
    <citation type="submission" date="2018-02" db="EMBL/GenBank/DDBJ databases">
        <title>Whole genome sequencing of endophytic bacterium.</title>
        <authorList>
            <person name="Eedara R."/>
            <person name="Podile A.R."/>
        </authorList>
    </citation>
    <scope>NUCLEOTIDE SEQUENCE [LARGE SCALE GENOMIC DNA]</scope>
    <source>
        <strain evidence="1 2">RP1T</strain>
    </source>
</reference>